<accession>A0A834WQ21</accession>
<gene>
    <name evidence="5" type="ORF">G2W53_012755</name>
</gene>
<feature type="compositionally biased region" description="Low complexity" evidence="1">
    <location>
        <begin position="470"/>
        <end position="489"/>
    </location>
</feature>
<dbReference type="Proteomes" id="UP000634136">
    <property type="component" value="Unassembled WGS sequence"/>
</dbReference>
<name>A0A834WQ21_9FABA</name>
<evidence type="ECO:0008006" key="7">
    <source>
        <dbReference type="Google" id="ProtNLM"/>
    </source>
</evidence>
<dbReference type="PANTHER" id="PTHR37610">
    <property type="entry name" value="CCHC-TYPE DOMAIN-CONTAINING PROTEIN"/>
    <property type="match status" value="1"/>
</dbReference>
<sequence>MASYSDIVSGTKSDASGTKSDASGWSISNSDQPGMALVVSPLVGTNFVSWSLAIKTALEAKDKLGFIDGTIKEPTDEAEIKKWKPVDSMVKSWVRNSIEKNLAETFMFCRTSRELWKEIEERYGARSGPKFYQLQQDLAALRQGADSVTSYYNKTHRLWDELHRLRPTPRCSCGKCGCNFNKEMDQLEADTKLVQFLMGLNQPFEVIRSQILSLDPLPSANKAFAMVANVETEKEINSSFNGNQIEASAMLARGNFRNENFKKADDRKNEKLAKHCDHCQQNGHTRDGCFKLIGYPDWWKELKEQKKKNGKKGSTANLVAESPLDMPKDKGPIDYANVMAAIQGLTKIVKGKPEEQHVNFVNLGEFAGKTGKSEYDPLTNTHWIVDTGASSHMCFNKDLLINLKPLNKAIPVHLPDGSVQNVKHTGSVVIQGKDQKTKETLVEGRLRNNLYVLKHEHDNPCNNTNPFETVNSVGSENPNSSSSSKKVENSNSVIWHQRLGYAPIHVIKHIDAIDIKSESVLPEVCDICHYAKQHRVAFPTTGSRALDNF</sequence>
<comment type="caution">
    <text evidence="5">The sequence shown here is derived from an EMBL/GenBank/DDBJ whole genome shotgun (WGS) entry which is preliminary data.</text>
</comment>
<protein>
    <recommendedName>
        <fullName evidence="7">Retrotransposon Copia-like N-terminal domain-containing protein</fullName>
    </recommendedName>
</protein>
<evidence type="ECO:0000313" key="5">
    <source>
        <dbReference type="EMBL" id="KAF7830422.1"/>
    </source>
</evidence>
<dbReference type="OrthoDB" id="5544992at2759"/>
<evidence type="ECO:0000259" key="4">
    <source>
        <dbReference type="Pfam" id="PF22936"/>
    </source>
</evidence>
<feature type="region of interest" description="Disordered" evidence="1">
    <location>
        <begin position="462"/>
        <end position="489"/>
    </location>
</feature>
<dbReference type="Pfam" id="PF14244">
    <property type="entry name" value="Retrotran_gag_3"/>
    <property type="match status" value="1"/>
</dbReference>
<evidence type="ECO:0000313" key="6">
    <source>
        <dbReference type="Proteomes" id="UP000634136"/>
    </source>
</evidence>
<organism evidence="5 6">
    <name type="scientific">Senna tora</name>
    <dbReference type="NCBI Taxonomy" id="362788"/>
    <lineage>
        <taxon>Eukaryota</taxon>
        <taxon>Viridiplantae</taxon>
        <taxon>Streptophyta</taxon>
        <taxon>Embryophyta</taxon>
        <taxon>Tracheophyta</taxon>
        <taxon>Spermatophyta</taxon>
        <taxon>Magnoliopsida</taxon>
        <taxon>eudicotyledons</taxon>
        <taxon>Gunneridae</taxon>
        <taxon>Pentapetalae</taxon>
        <taxon>rosids</taxon>
        <taxon>fabids</taxon>
        <taxon>Fabales</taxon>
        <taxon>Fabaceae</taxon>
        <taxon>Caesalpinioideae</taxon>
        <taxon>Cassia clade</taxon>
        <taxon>Senna</taxon>
    </lineage>
</organism>
<dbReference type="Pfam" id="PF22936">
    <property type="entry name" value="Pol_BBD"/>
    <property type="match status" value="1"/>
</dbReference>
<dbReference type="PANTHER" id="PTHR37610:SF40">
    <property type="entry name" value="OS01G0909600 PROTEIN"/>
    <property type="match status" value="1"/>
</dbReference>
<feature type="domain" description="Retrotransposon gag" evidence="2">
    <location>
        <begin position="91"/>
        <end position="201"/>
    </location>
</feature>
<feature type="domain" description="Retrotransposon Copia-like N-terminal" evidence="3">
    <location>
        <begin position="29"/>
        <end position="74"/>
    </location>
</feature>
<dbReference type="InterPro" id="IPR029472">
    <property type="entry name" value="Copia-like_N"/>
</dbReference>
<dbReference type="InterPro" id="IPR005162">
    <property type="entry name" value="Retrotrans_gag_dom"/>
</dbReference>
<evidence type="ECO:0000256" key="1">
    <source>
        <dbReference type="SAM" id="MobiDB-lite"/>
    </source>
</evidence>
<proteinExistence type="predicted"/>
<dbReference type="Pfam" id="PF03732">
    <property type="entry name" value="Retrotrans_gag"/>
    <property type="match status" value="1"/>
</dbReference>
<keyword evidence="6" id="KW-1185">Reference proteome</keyword>
<evidence type="ECO:0000259" key="2">
    <source>
        <dbReference type="Pfam" id="PF03732"/>
    </source>
</evidence>
<feature type="domain" description="Retrovirus-related Pol polyprotein from transposon TNT 1-94-like beta-barrel" evidence="4">
    <location>
        <begin position="383"/>
        <end position="443"/>
    </location>
</feature>
<feature type="region of interest" description="Disordered" evidence="1">
    <location>
        <begin position="1"/>
        <end position="26"/>
    </location>
</feature>
<dbReference type="EMBL" id="JAAIUW010000005">
    <property type="protein sequence ID" value="KAF7830422.1"/>
    <property type="molecule type" value="Genomic_DNA"/>
</dbReference>
<dbReference type="AlphaFoldDB" id="A0A834WQ21"/>
<reference evidence="5" key="1">
    <citation type="submission" date="2020-09" db="EMBL/GenBank/DDBJ databases">
        <title>Genome-Enabled Discovery of Anthraquinone Biosynthesis in Senna tora.</title>
        <authorList>
            <person name="Kang S.-H."/>
            <person name="Pandey R.P."/>
            <person name="Lee C.-M."/>
            <person name="Sim J.-S."/>
            <person name="Jeong J.-T."/>
            <person name="Choi B.-S."/>
            <person name="Jung M."/>
            <person name="Ginzburg D."/>
            <person name="Zhao K."/>
            <person name="Won S.Y."/>
            <person name="Oh T.-J."/>
            <person name="Yu Y."/>
            <person name="Kim N.-H."/>
            <person name="Lee O.R."/>
            <person name="Lee T.-H."/>
            <person name="Bashyal P."/>
            <person name="Kim T.-S."/>
            <person name="Lee W.-H."/>
            <person name="Kawkins C."/>
            <person name="Kim C.-K."/>
            <person name="Kim J.S."/>
            <person name="Ahn B.O."/>
            <person name="Rhee S.Y."/>
            <person name="Sohng J.K."/>
        </authorList>
    </citation>
    <scope>NUCLEOTIDE SEQUENCE</scope>
    <source>
        <tissue evidence="5">Leaf</tissue>
    </source>
</reference>
<dbReference type="InterPro" id="IPR054722">
    <property type="entry name" value="PolX-like_BBD"/>
</dbReference>
<evidence type="ECO:0000259" key="3">
    <source>
        <dbReference type="Pfam" id="PF14244"/>
    </source>
</evidence>